<gene>
    <name evidence="2" type="ORF">DCW38_04005</name>
</gene>
<dbReference type="InterPro" id="IPR036388">
    <property type="entry name" value="WH-like_DNA-bd_sf"/>
</dbReference>
<sequence>MTNKSAINQEPVFRKDFPNSLSDQKFHRILKDENNVGLVLFYREHLVGRYFTKDEFVLEDIYNYNQALKIKYPNNNFINEKIRQQMQFLRDNGYIEFIGKGHYKIKSEVL</sequence>
<dbReference type="Proteomes" id="UP000264062">
    <property type="component" value="Unassembled WGS sequence"/>
</dbReference>
<dbReference type="EMBL" id="DMZY01000118">
    <property type="protein sequence ID" value="HAV92325.1"/>
    <property type="molecule type" value="Genomic_DNA"/>
</dbReference>
<comment type="caution">
    <text evidence="2">The sequence shown here is derived from an EMBL/GenBank/DDBJ whole genome shotgun (WGS) entry which is preliminary data.</text>
</comment>
<name>A0A350H9V9_UNCW3</name>
<dbReference type="Gene3D" id="1.10.10.10">
    <property type="entry name" value="Winged helix-like DNA-binding domain superfamily/Winged helix DNA-binding domain"/>
    <property type="match status" value="1"/>
</dbReference>
<dbReference type="Pfam" id="PF17726">
    <property type="entry name" value="DpnI_C"/>
    <property type="match status" value="1"/>
</dbReference>
<dbReference type="InterPro" id="IPR041368">
    <property type="entry name" value="DRP_C"/>
</dbReference>
<evidence type="ECO:0000313" key="3">
    <source>
        <dbReference type="Proteomes" id="UP000264062"/>
    </source>
</evidence>
<protein>
    <recommendedName>
        <fullName evidence="1">Dam-replacing protein HTH domain-containing protein</fullName>
    </recommendedName>
</protein>
<feature type="domain" description="Dam-replacing protein HTH" evidence="1">
    <location>
        <begin position="52"/>
        <end position="104"/>
    </location>
</feature>
<evidence type="ECO:0000313" key="2">
    <source>
        <dbReference type="EMBL" id="HAV92325.1"/>
    </source>
</evidence>
<accession>A0A350H9V9</accession>
<dbReference type="AlphaFoldDB" id="A0A350H9V9"/>
<reference evidence="2 3" key="1">
    <citation type="journal article" date="2018" name="Nat. Biotechnol.">
        <title>A standardized bacterial taxonomy based on genome phylogeny substantially revises the tree of life.</title>
        <authorList>
            <person name="Parks D.H."/>
            <person name="Chuvochina M."/>
            <person name="Waite D.W."/>
            <person name="Rinke C."/>
            <person name="Skarshewski A."/>
            <person name="Chaumeil P.A."/>
            <person name="Hugenholtz P."/>
        </authorList>
    </citation>
    <scope>NUCLEOTIDE SEQUENCE [LARGE SCALE GENOMIC DNA]</scope>
    <source>
        <strain evidence="2">UBA9956</strain>
    </source>
</reference>
<organism evidence="2 3">
    <name type="scientific">candidate division WOR-3 bacterium</name>
    <dbReference type="NCBI Taxonomy" id="2052148"/>
    <lineage>
        <taxon>Bacteria</taxon>
        <taxon>Bacteria division WOR-3</taxon>
    </lineage>
</organism>
<proteinExistence type="predicted"/>
<evidence type="ECO:0000259" key="1">
    <source>
        <dbReference type="Pfam" id="PF17726"/>
    </source>
</evidence>